<dbReference type="SUPFAM" id="SSF49373">
    <property type="entry name" value="Invasin/intimin cell-adhesion fragments"/>
    <property type="match status" value="1"/>
</dbReference>
<reference evidence="3 4" key="1">
    <citation type="submission" date="2018-04" db="EMBL/GenBank/DDBJ databases">
        <title>Genomic Encyclopedia of Type Strains, Phase IV (KMG-IV): sequencing the most valuable type-strain genomes for metagenomic binning, comparative biology and taxonomic classification.</title>
        <authorList>
            <person name="Goeker M."/>
        </authorList>
    </citation>
    <scope>NUCLEOTIDE SEQUENCE [LARGE SCALE GENOMIC DNA]</scope>
    <source>
        <strain evidence="3 4">DSM 104150</strain>
    </source>
</reference>
<proteinExistence type="predicted"/>
<comment type="caution">
    <text evidence="3">The sequence shown here is derived from an EMBL/GenBank/DDBJ whole genome shotgun (WGS) entry which is preliminary data.</text>
</comment>
<evidence type="ECO:0000313" key="4">
    <source>
        <dbReference type="Proteomes" id="UP000248330"/>
    </source>
</evidence>
<accession>A0A318E2W7</accession>
<keyword evidence="4" id="KW-1185">Reference proteome</keyword>
<dbReference type="InterPro" id="IPR021727">
    <property type="entry name" value="DUF3299"/>
</dbReference>
<evidence type="ECO:0000256" key="2">
    <source>
        <dbReference type="SAM" id="SignalP"/>
    </source>
</evidence>
<name>A0A318E2W7_9GAMM</name>
<dbReference type="InterPro" id="IPR008964">
    <property type="entry name" value="Invasin/intimin_cell_adhesion"/>
</dbReference>
<dbReference type="RefSeq" id="WP_110266358.1">
    <property type="nucleotide sequence ID" value="NZ_CAKZQT010000018.1"/>
</dbReference>
<dbReference type="Proteomes" id="UP000248330">
    <property type="component" value="Unassembled WGS sequence"/>
</dbReference>
<keyword evidence="2" id="KW-0732">Signal</keyword>
<feature type="region of interest" description="Disordered" evidence="1">
    <location>
        <begin position="36"/>
        <end position="68"/>
    </location>
</feature>
<dbReference type="AlphaFoldDB" id="A0A318E2W7"/>
<feature type="signal peptide" evidence="2">
    <location>
        <begin position="1"/>
        <end position="17"/>
    </location>
</feature>
<dbReference type="OrthoDB" id="5793250at2"/>
<evidence type="ECO:0000313" key="3">
    <source>
        <dbReference type="EMBL" id="PXV65325.1"/>
    </source>
</evidence>
<protein>
    <submittedName>
        <fullName evidence="3">Uncharacterized protein DUF3299</fullName>
    </submittedName>
</protein>
<dbReference type="Gene3D" id="2.40.50.870">
    <property type="entry name" value="Protein of unknown function (DUF3299)"/>
    <property type="match status" value="1"/>
</dbReference>
<dbReference type="EMBL" id="QICN01000010">
    <property type="protein sequence ID" value="PXV65325.1"/>
    <property type="molecule type" value="Genomic_DNA"/>
</dbReference>
<gene>
    <name evidence="3" type="ORF">C8D93_110143</name>
</gene>
<organism evidence="3 4">
    <name type="scientific">Sinimarinibacterium flocculans</name>
    <dbReference type="NCBI Taxonomy" id="985250"/>
    <lineage>
        <taxon>Bacteria</taxon>
        <taxon>Pseudomonadati</taxon>
        <taxon>Pseudomonadota</taxon>
        <taxon>Gammaproteobacteria</taxon>
        <taxon>Nevskiales</taxon>
        <taxon>Nevskiaceae</taxon>
        <taxon>Sinimarinibacterium</taxon>
    </lineage>
</organism>
<feature type="chain" id="PRO_5016392259" evidence="2">
    <location>
        <begin position="18"/>
        <end position="309"/>
    </location>
</feature>
<evidence type="ECO:0000256" key="1">
    <source>
        <dbReference type="SAM" id="MobiDB-lite"/>
    </source>
</evidence>
<sequence>MRLLVATLLAAVLPLQACNRKAEPPESTGLTAEELAAEAPASKTDDPFAGTPSAVTYPQPPATRTPVDAADAGPVILELISETAYLNERRQYVVDLLERDMAYLTLVVTDQDGNPVQGAQLEYAISGSSRVVPIGEDPVTDDLGWSEIGVVGGEMGADTLTVTYQDRSLEVLINVISLQSVGFASLDEDQADLRWDTLMQARLRFDADNRVSAEFPGAVAEQSGEKVKLIGFMMPLESEEKQKHFLLTSNPPSCFFHIPGGPAGAVEVFAQKGIKASWDPILLEGRFETVQGSETGVIYRLHDARVVSR</sequence>
<dbReference type="Pfam" id="PF11736">
    <property type="entry name" value="DUF3299"/>
    <property type="match status" value="1"/>
</dbReference>